<proteinExistence type="predicted"/>
<reference evidence="1" key="2">
    <citation type="journal article" date="2015" name="Fish Shellfish Immunol.">
        <title>Early steps in the European eel (Anguilla anguilla)-Vibrio vulnificus interaction in the gills: Role of the RtxA13 toxin.</title>
        <authorList>
            <person name="Callol A."/>
            <person name="Pajuelo D."/>
            <person name="Ebbesson L."/>
            <person name="Teles M."/>
            <person name="MacKenzie S."/>
            <person name="Amaro C."/>
        </authorList>
    </citation>
    <scope>NUCLEOTIDE SEQUENCE</scope>
</reference>
<dbReference type="EMBL" id="GBXM01016767">
    <property type="protein sequence ID" value="JAH91810.1"/>
    <property type="molecule type" value="Transcribed_RNA"/>
</dbReference>
<evidence type="ECO:0000313" key="1">
    <source>
        <dbReference type="EMBL" id="JAH91810.1"/>
    </source>
</evidence>
<protein>
    <submittedName>
        <fullName evidence="1">Uncharacterized protein</fullName>
    </submittedName>
</protein>
<name>A0A0E9WQJ1_ANGAN</name>
<dbReference type="AlphaFoldDB" id="A0A0E9WQJ1"/>
<reference evidence="1" key="1">
    <citation type="submission" date="2014-11" db="EMBL/GenBank/DDBJ databases">
        <authorList>
            <person name="Amaro Gonzalez C."/>
        </authorList>
    </citation>
    <scope>NUCLEOTIDE SEQUENCE</scope>
</reference>
<organism evidence="1">
    <name type="scientific">Anguilla anguilla</name>
    <name type="common">European freshwater eel</name>
    <name type="synonym">Muraena anguilla</name>
    <dbReference type="NCBI Taxonomy" id="7936"/>
    <lineage>
        <taxon>Eukaryota</taxon>
        <taxon>Metazoa</taxon>
        <taxon>Chordata</taxon>
        <taxon>Craniata</taxon>
        <taxon>Vertebrata</taxon>
        <taxon>Euteleostomi</taxon>
        <taxon>Actinopterygii</taxon>
        <taxon>Neopterygii</taxon>
        <taxon>Teleostei</taxon>
        <taxon>Anguilliformes</taxon>
        <taxon>Anguillidae</taxon>
        <taxon>Anguilla</taxon>
    </lineage>
</organism>
<sequence>MNQHVVIIGAYSMNHCEFHITNTYNISMNCYALGRMSIKQIASSMLLQRQ</sequence>
<accession>A0A0E9WQJ1</accession>